<keyword evidence="4" id="KW-0336">GPI-anchor</keyword>
<reference evidence="17 18" key="1">
    <citation type="submission" date="2024-05" db="EMBL/GenBank/DDBJ databases">
        <title>A draft genome resource for the thread blight pathogen Marasmius tenuissimus strain MS-2.</title>
        <authorList>
            <person name="Yulfo-Soto G.E."/>
            <person name="Baruah I.K."/>
            <person name="Amoako-Attah I."/>
            <person name="Bukari Y."/>
            <person name="Meinhardt L.W."/>
            <person name="Bailey B.A."/>
            <person name="Cohen S.P."/>
        </authorList>
    </citation>
    <scope>NUCLEOTIDE SEQUENCE [LARGE SCALE GENOMIC DNA]</scope>
    <source>
        <strain evidence="17 18">MS-2</strain>
    </source>
</reference>
<dbReference type="PANTHER" id="PTHR10587">
    <property type="entry name" value="GLYCOSYL TRANSFERASE-RELATED"/>
    <property type="match status" value="1"/>
</dbReference>
<gene>
    <name evidence="17" type="ORF">AAF712_011877</name>
</gene>
<evidence type="ECO:0000256" key="5">
    <source>
        <dbReference type="ARBA" id="ARBA00023024"/>
    </source>
</evidence>
<dbReference type="InterPro" id="IPR011330">
    <property type="entry name" value="Glyco_hydro/deAcase_b/a-brl"/>
</dbReference>
<evidence type="ECO:0000256" key="13">
    <source>
        <dbReference type="ARBA" id="ARBA00048494"/>
    </source>
</evidence>
<comment type="caution">
    <text evidence="17">The sequence shown here is derived from an EMBL/GenBank/DDBJ whole genome shotgun (WGS) entry which is preliminary data.</text>
</comment>
<keyword evidence="6" id="KW-0472">Membrane</keyword>
<keyword evidence="4" id="KW-0325">Glycoprotein</keyword>
<dbReference type="InterPro" id="IPR050248">
    <property type="entry name" value="Polysacc_deacetylase_ArnD"/>
</dbReference>
<dbReference type="PROSITE" id="PS51677">
    <property type="entry name" value="NODB"/>
    <property type="match status" value="1"/>
</dbReference>
<comment type="catalytic activity">
    <reaction evidence="13">
        <text>[(1-&gt;4)-N-acetyl-beta-D-glucosaminyl](n) + n H2O = chitosan + n acetate</text>
        <dbReference type="Rhea" id="RHEA:10464"/>
        <dbReference type="Rhea" id="RHEA-COMP:9593"/>
        <dbReference type="Rhea" id="RHEA-COMP:9597"/>
        <dbReference type="ChEBI" id="CHEBI:15377"/>
        <dbReference type="ChEBI" id="CHEBI:17029"/>
        <dbReference type="ChEBI" id="CHEBI:30089"/>
        <dbReference type="ChEBI" id="CHEBI:57704"/>
        <dbReference type="EC" id="3.5.1.41"/>
    </reaction>
    <physiologicalReaction direction="left-to-right" evidence="13">
        <dbReference type="Rhea" id="RHEA:10465"/>
    </physiologicalReaction>
</comment>
<dbReference type="SUPFAM" id="SSF88713">
    <property type="entry name" value="Glycoside hydrolase/deacetylase"/>
    <property type="match status" value="1"/>
</dbReference>
<protein>
    <recommendedName>
        <fullName evidence="12">chitin deacetylase</fullName>
        <ecNumber evidence="12">3.5.1.41</ecNumber>
    </recommendedName>
</protein>
<keyword evidence="7" id="KW-0119">Carbohydrate metabolism</keyword>
<evidence type="ECO:0000256" key="14">
    <source>
        <dbReference type="SAM" id="MobiDB-lite"/>
    </source>
</evidence>
<evidence type="ECO:0000256" key="1">
    <source>
        <dbReference type="ARBA" id="ARBA00001941"/>
    </source>
</evidence>
<feature type="domain" description="NodB homology" evidence="16">
    <location>
        <begin position="128"/>
        <end position="332"/>
    </location>
</feature>
<evidence type="ECO:0000256" key="10">
    <source>
        <dbReference type="ARBA" id="ARBA00023316"/>
    </source>
</evidence>
<keyword evidence="15" id="KW-0732">Signal</keyword>
<evidence type="ECO:0000256" key="12">
    <source>
        <dbReference type="ARBA" id="ARBA00024056"/>
    </source>
</evidence>
<evidence type="ECO:0000259" key="16">
    <source>
        <dbReference type="PROSITE" id="PS51677"/>
    </source>
</evidence>
<comment type="cofactor">
    <cofactor evidence="1">
        <name>Co(2+)</name>
        <dbReference type="ChEBI" id="CHEBI:48828"/>
    </cofactor>
</comment>
<evidence type="ECO:0000256" key="7">
    <source>
        <dbReference type="ARBA" id="ARBA00023277"/>
    </source>
</evidence>
<evidence type="ECO:0000256" key="2">
    <source>
        <dbReference type="ARBA" id="ARBA00004609"/>
    </source>
</evidence>
<accession>A0ABR2ZI92</accession>
<feature type="compositionally biased region" description="Polar residues" evidence="14">
    <location>
        <begin position="369"/>
        <end position="388"/>
    </location>
</feature>
<dbReference type="Proteomes" id="UP001437256">
    <property type="component" value="Unassembled WGS sequence"/>
</dbReference>
<comment type="subcellular location">
    <subcellularLocation>
        <location evidence="2">Cell membrane</location>
        <topology evidence="2">Lipid-anchor</topology>
        <topology evidence="2">GPI-anchor</topology>
    </subcellularLocation>
</comment>
<feature type="signal peptide" evidence="15">
    <location>
        <begin position="1"/>
        <end position="21"/>
    </location>
</feature>
<name>A0ABR2ZI92_9AGAR</name>
<keyword evidence="8" id="KW-0170">Cobalt</keyword>
<evidence type="ECO:0000313" key="18">
    <source>
        <dbReference type="Proteomes" id="UP001437256"/>
    </source>
</evidence>
<dbReference type="Gene3D" id="3.20.20.370">
    <property type="entry name" value="Glycoside hydrolase/deacetylase"/>
    <property type="match status" value="1"/>
</dbReference>
<evidence type="ECO:0000256" key="3">
    <source>
        <dbReference type="ARBA" id="ARBA00022475"/>
    </source>
</evidence>
<keyword evidence="10" id="KW-0961">Cell wall biogenesis/degradation</keyword>
<dbReference type="EC" id="3.5.1.41" evidence="12"/>
<evidence type="ECO:0000256" key="8">
    <source>
        <dbReference type="ARBA" id="ARBA00023285"/>
    </source>
</evidence>
<evidence type="ECO:0000313" key="17">
    <source>
        <dbReference type="EMBL" id="KAL0061301.1"/>
    </source>
</evidence>
<organism evidence="17 18">
    <name type="scientific">Marasmius tenuissimus</name>
    <dbReference type="NCBI Taxonomy" id="585030"/>
    <lineage>
        <taxon>Eukaryota</taxon>
        <taxon>Fungi</taxon>
        <taxon>Dikarya</taxon>
        <taxon>Basidiomycota</taxon>
        <taxon>Agaricomycotina</taxon>
        <taxon>Agaricomycetes</taxon>
        <taxon>Agaricomycetidae</taxon>
        <taxon>Agaricales</taxon>
        <taxon>Marasmiineae</taxon>
        <taxon>Marasmiaceae</taxon>
        <taxon>Marasmius</taxon>
    </lineage>
</organism>
<dbReference type="PANTHER" id="PTHR10587:SF98">
    <property type="entry name" value="CHITIN DEACETYLASE"/>
    <property type="match status" value="1"/>
</dbReference>
<dbReference type="InterPro" id="IPR002509">
    <property type="entry name" value="NODB_dom"/>
</dbReference>
<keyword evidence="3" id="KW-1003">Cell membrane</keyword>
<feature type="chain" id="PRO_5045083749" description="chitin deacetylase" evidence="15">
    <location>
        <begin position="22"/>
        <end position="417"/>
    </location>
</feature>
<evidence type="ECO:0000256" key="4">
    <source>
        <dbReference type="ARBA" id="ARBA00022622"/>
    </source>
</evidence>
<keyword evidence="5" id="KW-0146">Chitin degradation</keyword>
<feature type="region of interest" description="Disordered" evidence="14">
    <location>
        <begin position="353"/>
        <end position="388"/>
    </location>
</feature>
<keyword evidence="11" id="KW-0624">Polysaccharide degradation</keyword>
<dbReference type="EMBL" id="JBBXMP010000140">
    <property type="protein sequence ID" value="KAL0061301.1"/>
    <property type="molecule type" value="Genomic_DNA"/>
</dbReference>
<sequence length="417" mass="45639">MFFNKPLAAAALASLLHYASSQRTVAEQAALTDPQQQCTYYNYPDVANQIANFPKTWETARIVATDSTARSLYDSMSAGIPNLPLKGLQAKATYDTKNDPDCWWTATECTKAKHEGVPDDLSLVPEPQTLGYGFDDGPNCSHNAFYQYLTDQKQKATMFFIGSNVIGWPLQAKRALEDGHELCVHTWSHKELTGLSNEEVTVNLFNSPLVAMQAIKVVTGATPTCFRPPFGDIDDRVRYIAHHAGVRTILWKYDTFDTIPDPQTRQVEVSAVRGHYEKFLETAKSGAFEREGAILLAHETNNMTMQEAINYYPQLKAAFKHIVPVAVGLNITQPYVETQFSMPTFQEYIGGTVDLAGPHSSPNPGKPTSVKNTGTGTSRPDSTASANSNLGNGASPLLSSSNAVIGFVSIFLFASLL</sequence>
<keyword evidence="9" id="KW-0449">Lipoprotein</keyword>
<dbReference type="Pfam" id="PF01522">
    <property type="entry name" value="Polysacc_deac_1"/>
    <property type="match status" value="1"/>
</dbReference>
<evidence type="ECO:0000256" key="11">
    <source>
        <dbReference type="ARBA" id="ARBA00023326"/>
    </source>
</evidence>
<proteinExistence type="predicted"/>
<evidence type="ECO:0000256" key="9">
    <source>
        <dbReference type="ARBA" id="ARBA00023288"/>
    </source>
</evidence>
<evidence type="ECO:0000256" key="15">
    <source>
        <dbReference type="SAM" id="SignalP"/>
    </source>
</evidence>
<keyword evidence="18" id="KW-1185">Reference proteome</keyword>
<evidence type="ECO:0000256" key="6">
    <source>
        <dbReference type="ARBA" id="ARBA00023136"/>
    </source>
</evidence>